<dbReference type="AlphaFoldDB" id="A0A4C1ZVX0"/>
<dbReference type="OrthoDB" id="412793at2759"/>
<gene>
    <name evidence="1" type="ORF">EVAR_64544_1</name>
</gene>
<evidence type="ECO:0000313" key="1">
    <source>
        <dbReference type="EMBL" id="GBP90953.1"/>
    </source>
</evidence>
<protein>
    <submittedName>
        <fullName evidence="1">Uncharacterized protein</fullName>
    </submittedName>
</protein>
<organism evidence="1 2">
    <name type="scientific">Eumeta variegata</name>
    <name type="common">Bagworm moth</name>
    <name type="synonym">Eumeta japonica</name>
    <dbReference type="NCBI Taxonomy" id="151549"/>
    <lineage>
        <taxon>Eukaryota</taxon>
        <taxon>Metazoa</taxon>
        <taxon>Ecdysozoa</taxon>
        <taxon>Arthropoda</taxon>
        <taxon>Hexapoda</taxon>
        <taxon>Insecta</taxon>
        <taxon>Pterygota</taxon>
        <taxon>Neoptera</taxon>
        <taxon>Endopterygota</taxon>
        <taxon>Lepidoptera</taxon>
        <taxon>Glossata</taxon>
        <taxon>Ditrysia</taxon>
        <taxon>Tineoidea</taxon>
        <taxon>Psychidae</taxon>
        <taxon>Oiketicinae</taxon>
        <taxon>Eumeta</taxon>
    </lineage>
</organism>
<reference evidence="1 2" key="1">
    <citation type="journal article" date="2019" name="Commun. Biol.">
        <title>The bagworm genome reveals a unique fibroin gene that provides high tensile strength.</title>
        <authorList>
            <person name="Kono N."/>
            <person name="Nakamura H."/>
            <person name="Ohtoshi R."/>
            <person name="Tomita M."/>
            <person name="Numata K."/>
            <person name="Arakawa K."/>
        </authorList>
    </citation>
    <scope>NUCLEOTIDE SEQUENCE [LARGE SCALE GENOMIC DNA]</scope>
</reference>
<dbReference type="EMBL" id="BGZK01002128">
    <property type="protein sequence ID" value="GBP90953.1"/>
    <property type="molecule type" value="Genomic_DNA"/>
</dbReference>
<accession>A0A4C1ZVX0</accession>
<dbReference type="Proteomes" id="UP000299102">
    <property type="component" value="Unassembled WGS sequence"/>
</dbReference>
<proteinExistence type="predicted"/>
<comment type="caution">
    <text evidence="1">The sequence shown here is derived from an EMBL/GenBank/DDBJ whole genome shotgun (WGS) entry which is preliminary data.</text>
</comment>
<keyword evidence="2" id="KW-1185">Reference proteome</keyword>
<evidence type="ECO:0000313" key="2">
    <source>
        <dbReference type="Proteomes" id="UP000299102"/>
    </source>
</evidence>
<sequence length="148" mass="16846">MRLKGKIVVEPSNGSFDTYCSGVDQKQRGCRDVGFILSEILSECVNGYDCVSPRLLWLRIEIGLARILILGVYPPRYVQTARELLSIPIAKSRADLNPGPTVNSNLVLDLNPNTDPALYLDTMELASNRARDRRRRERLHRYRSNYPL</sequence>
<name>A0A4C1ZVX0_EUMVA</name>